<evidence type="ECO:0000256" key="2">
    <source>
        <dbReference type="ARBA" id="ARBA00022630"/>
    </source>
</evidence>
<dbReference type="PRINTS" id="PR00368">
    <property type="entry name" value="FADPNR"/>
</dbReference>
<dbReference type="PANTHER" id="PTHR43706">
    <property type="entry name" value="NADH DEHYDROGENASE"/>
    <property type="match status" value="1"/>
</dbReference>
<keyword evidence="2" id="KW-0285">Flavoprotein</keyword>
<dbReference type="InterPro" id="IPR023753">
    <property type="entry name" value="FAD/NAD-binding_dom"/>
</dbReference>
<keyword evidence="5" id="KW-0520">NAD</keyword>
<dbReference type="Proteomes" id="UP000251558">
    <property type="component" value="Unassembled WGS sequence"/>
</dbReference>
<reference evidence="7 8" key="2">
    <citation type="submission" date="2018-07" db="EMBL/GenBank/DDBJ databases">
        <title>Diversity of Mesorhizobium strains in Brazil.</title>
        <authorList>
            <person name="Helene L.C.F."/>
            <person name="Dall'Agnol R."/>
            <person name="Delamuta J.R.M."/>
            <person name="Hungria M."/>
        </authorList>
    </citation>
    <scope>NUCLEOTIDE SEQUENCE [LARGE SCALE GENOMIC DNA]</scope>
    <source>
        <strain evidence="7 8">AC99b</strain>
    </source>
</reference>
<dbReference type="PRINTS" id="PR00411">
    <property type="entry name" value="PNDRDTASEI"/>
</dbReference>
<name>A0A330HUX4_9HYPH</name>
<evidence type="ECO:0000259" key="6">
    <source>
        <dbReference type="Pfam" id="PF07992"/>
    </source>
</evidence>
<evidence type="ECO:0000256" key="1">
    <source>
        <dbReference type="ARBA" id="ARBA00005272"/>
    </source>
</evidence>
<evidence type="ECO:0000313" key="7">
    <source>
        <dbReference type="EMBL" id="RAZ92441.1"/>
    </source>
</evidence>
<proteinExistence type="inferred from homology"/>
<dbReference type="PANTHER" id="PTHR43706:SF9">
    <property type="entry name" value="TYPE II NADH:QUINONE OXIDOREDUCTASE"/>
    <property type="match status" value="1"/>
</dbReference>
<dbReference type="GO" id="GO:0003954">
    <property type="term" value="F:NADH dehydrogenase activity"/>
    <property type="evidence" value="ECO:0007669"/>
    <property type="project" value="InterPro"/>
</dbReference>
<organism evidence="7 8">
    <name type="scientific">Mesorhizobium hawassense</name>
    <dbReference type="NCBI Taxonomy" id="1209954"/>
    <lineage>
        <taxon>Bacteria</taxon>
        <taxon>Pseudomonadati</taxon>
        <taxon>Pseudomonadota</taxon>
        <taxon>Alphaproteobacteria</taxon>
        <taxon>Hyphomicrobiales</taxon>
        <taxon>Phyllobacteriaceae</taxon>
        <taxon>Mesorhizobium</taxon>
    </lineage>
</organism>
<keyword evidence="8" id="KW-1185">Reference proteome</keyword>
<dbReference type="InterPro" id="IPR045024">
    <property type="entry name" value="NDH-2"/>
</dbReference>
<dbReference type="Gene3D" id="3.50.50.100">
    <property type="match status" value="1"/>
</dbReference>
<feature type="domain" description="FAD/NAD(P)-binding" evidence="6">
    <location>
        <begin position="39"/>
        <end position="373"/>
    </location>
</feature>
<evidence type="ECO:0000256" key="4">
    <source>
        <dbReference type="ARBA" id="ARBA00023002"/>
    </source>
</evidence>
<sequence length="464" mass="50355">MQLTTPGLRLIPEAVLADNAALFRKIPETPSHHDRSLHRVVIVGGGAGGLELATRLGRRFGKGRLSVTLVDRNRTHIWKPLLHEVASGALSASHDAVEYIAHASRNRYRYRIGEVVGVDRLKRQIFVAPSFDDDGRQIIPPRVLGYDTLVMAVGSLSNDFGTPGAALHAIALDTAEQAALFNRRMIDACLRANAQYEQLTPGQLHCVIVGAGATGVELAAELHKSMREIASHNLDNIDFEKLIRITIVEAGSRILPALPEQMAQASARLLIKLGLQIRCGIKVTEVTQEGVRLGEKLFVPAELVVWAAGIKAPDFLTTLDGLATDPINRLIVDETLRAVGDEHVFALGDCANCVLPGEERALPPRAQTAHQQADHLVKVVAARLAGKAAPPFRYRDYGSLVSLADYGAFGSLIGGLKIEGLLARLVYRSLHKMHLKAVHGLTKTALASIGEMIARRARPRIKLH</sequence>
<gene>
    <name evidence="7" type="ORF">DPM33_00580</name>
</gene>
<comment type="similarity">
    <text evidence="1">Belongs to the NADH dehydrogenase family.</text>
</comment>
<dbReference type="Pfam" id="PF07992">
    <property type="entry name" value="Pyr_redox_2"/>
    <property type="match status" value="1"/>
</dbReference>
<evidence type="ECO:0000256" key="5">
    <source>
        <dbReference type="ARBA" id="ARBA00023027"/>
    </source>
</evidence>
<protein>
    <submittedName>
        <fullName evidence="7">NAD(P)/FAD-dependent oxidoreductase</fullName>
    </submittedName>
</protein>
<evidence type="ECO:0000256" key="3">
    <source>
        <dbReference type="ARBA" id="ARBA00022827"/>
    </source>
</evidence>
<dbReference type="GO" id="GO:0008137">
    <property type="term" value="F:NADH dehydrogenase (ubiquinone) activity"/>
    <property type="evidence" value="ECO:0007669"/>
    <property type="project" value="TreeGrafter"/>
</dbReference>
<dbReference type="EMBL" id="QMBP01000001">
    <property type="protein sequence ID" value="RAZ92441.1"/>
    <property type="molecule type" value="Genomic_DNA"/>
</dbReference>
<reference evidence="8" key="1">
    <citation type="submission" date="2018-06" db="EMBL/GenBank/DDBJ databases">
        <authorList>
            <person name="Helene L.C."/>
            <person name="Dall'Agnol R."/>
            <person name="Delamuta J.R."/>
            <person name="Hungria M."/>
        </authorList>
    </citation>
    <scope>NUCLEOTIDE SEQUENCE [LARGE SCALE GENOMIC DNA]</scope>
    <source>
        <strain evidence="8">AC99b</strain>
    </source>
</reference>
<dbReference type="SUPFAM" id="SSF51905">
    <property type="entry name" value="FAD/NAD(P)-binding domain"/>
    <property type="match status" value="1"/>
</dbReference>
<evidence type="ECO:0000313" key="8">
    <source>
        <dbReference type="Proteomes" id="UP000251558"/>
    </source>
</evidence>
<keyword evidence="3" id="KW-0274">FAD</keyword>
<dbReference type="InterPro" id="IPR036188">
    <property type="entry name" value="FAD/NAD-bd_sf"/>
</dbReference>
<keyword evidence="4" id="KW-0560">Oxidoreductase</keyword>
<dbReference type="OrthoDB" id="9781621at2"/>
<dbReference type="AlphaFoldDB" id="A0A330HUX4"/>
<comment type="caution">
    <text evidence="7">The sequence shown here is derived from an EMBL/GenBank/DDBJ whole genome shotgun (WGS) entry which is preliminary data.</text>
</comment>
<accession>A0A330HUX4</accession>